<dbReference type="RefSeq" id="WP_105038995.1">
    <property type="nucleotide sequence ID" value="NZ_PPSL01000002.1"/>
</dbReference>
<dbReference type="OrthoDB" id="1132160at2"/>
<feature type="transmembrane region" description="Helical" evidence="1">
    <location>
        <begin position="121"/>
        <end position="139"/>
    </location>
</feature>
<reference evidence="2 3" key="1">
    <citation type="submission" date="2018-01" db="EMBL/GenBank/DDBJ databases">
        <title>A novel member of the phylum Bacteroidetes isolated from glacier ice.</title>
        <authorList>
            <person name="Liu Q."/>
            <person name="Xin Y.-H."/>
        </authorList>
    </citation>
    <scope>NUCLEOTIDE SEQUENCE [LARGE SCALE GENOMIC DNA]</scope>
    <source>
        <strain evidence="2 3">RB1R16</strain>
    </source>
</reference>
<accession>A0A2S7T025</accession>
<sequence>MNVYIKNILRFCIIVILQVFILQRITLHWFTEPAGALFIPFIYPLFILLLPFETPVWLLLILGFILGVTVDSFMTTAGMHACATVLIAYLRTNVLNALMPRNLSEYINQQPSIKNMGWMPFLVYSGFLIILHHLVFFTIESWSFVSFGSLMLKVGASFVTSMLFIIVYILLFTRQNVSRA</sequence>
<keyword evidence="1" id="KW-1133">Transmembrane helix</keyword>
<proteinExistence type="predicted"/>
<feature type="transmembrane region" description="Helical" evidence="1">
    <location>
        <begin position="57"/>
        <end position="90"/>
    </location>
</feature>
<feature type="transmembrane region" description="Helical" evidence="1">
    <location>
        <begin position="151"/>
        <end position="171"/>
    </location>
</feature>
<name>A0A2S7T025_9BACT</name>
<evidence type="ECO:0000313" key="2">
    <source>
        <dbReference type="EMBL" id="PQJ12116.1"/>
    </source>
</evidence>
<keyword evidence="1" id="KW-0812">Transmembrane</keyword>
<dbReference type="EMBL" id="PPSL01000002">
    <property type="protein sequence ID" value="PQJ12116.1"/>
    <property type="molecule type" value="Genomic_DNA"/>
</dbReference>
<dbReference type="AlphaFoldDB" id="A0A2S7T025"/>
<evidence type="ECO:0000313" key="3">
    <source>
        <dbReference type="Proteomes" id="UP000239872"/>
    </source>
</evidence>
<dbReference type="Proteomes" id="UP000239872">
    <property type="component" value="Unassembled WGS sequence"/>
</dbReference>
<evidence type="ECO:0000256" key="1">
    <source>
        <dbReference type="SAM" id="Phobius"/>
    </source>
</evidence>
<comment type="caution">
    <text evidence="2">The sequence shown here is derived from an EMBL/GenBank/DDBJ whole genome shotgun (WGS) entry which is preliminary data.</text>
</comment>
<protein>
    <submittedName>
        <fullName evidence="2">Rod shape-determining protein MreD</fullName>
    </submittedName>
</protein>
<keyword evidence="1" id="KW-0472">Membrane</keyword>
<keyword evidence="3" id="KW-1185">Reference proteome</keyword>
<feature type="transmembrane region" description="Helical" evidence="1">
    <location>
        <begin position="7"/>
        <end position="27"/>
    </location>
</feature>
<organism evidence="2 3">
    <name type="scientific">Flavipsychrobacter stenotrophus</name>
    <dbReference type="NCBI Taxonomy" id="2077091"/>
    <lineage>
        <taxon>Bacteria</taxon>
        <taxon>Pseudomonadati</taxon>
        <taxon>Bacteroidota</taxon>
        <taxon>Chitinophagia</taxon>
        <taxon>Chitinophagales</taxon>
        <taxon>Chitinophagaceae</taxon>
        <taxon>Flavipsychrobacter</taxon>
    </lineage>
</organism>
<gene>
    <name evidence="2" type="ORF">CJD36_010040</name>
</gene>